<sequence length="305" mass="34341">MRAWSRQKLTAGLFSFALLFTVNGLDVTITKEQFNFNLAQYDDVYIGPFRSATHNLWSLAEFYPIEPHEQDVFPNALPENAIRVRDRIKAAAVAIGVAKALAGNKILAQKDDDDDVALSDEEAELVQLHTVLVNFMGVVKDFKSEDVLTNWRVWEPVTLNPKNLNGMNVWTSIYSLRVNVHKWIRPSAEGGARNSVVWLFTGRLDTETGLWTLRVGDAQFRRNAMKDLVRELEIMIQDVDEYLETLAGMAGTVAAAGDEIVEAVDKVVLLVDNVKIMVGVYLDLLKTIEQSMEGMIDAYTFQRDD</sequence>
<comment type="caution">
    <text evidence="2">The sequence shown here is derived from an EMBL/GenBank/DDBJ whole genome shotgun (WGS) entry which is preliminary data.</text>
</comment>
<keyword evidence="1" id="KW-0732">Signal</keyword>
<evidence type="ECO:0000313" key="2">
    <source>
        <dbReference type="EMBL" id="EPS45827.1"/>
    </source>
</evidence>
<proteinExistence type="predicted"/>
<name>S8CDN9_DACHA</name>
<dbReference type="EMBL" id="AQGS01000003">
    <property type="protein sequence ID" value="EPS45827.1"/>
    <property type="molecule type" value="Genomic_DNA"/>
</dbReference>
<accession>S8CDN9</accession>
<reference evidence="3" key="2">
    <citation type="submission" date="2013-04" db="EMBL/GenBank/DDBJ databases">
        <title>Genomic mechanisms accounting for the adaptation to parasitism in nematode-trapping fungi.</title>
        <authorList>
            <person name="Ahren D.G."/>
        </authorList>
    </citation>
    <scope>NUCLEOTIDE SEQUENCE [LARGE SCALE GENOMIC DNA]</scope>
    <source>
        <strain evidence="3">CBS 200.50</strain>
    </source>
</reference>
<feature type="chain" id="PRO_5004549035" evidence="1">
    <location>
        <begin position="25"/>
        <end position="305"/>
    </location>
</feature>
<evidence type="ECO:0000256" key="1">
    <source>
        <dbReference type="SAM" id="SignalP"/>
    </source>
</evidence>
<feature type="signal peptide" evidence="1">
    <location>
        <begin position="1"/>
        <end position="24"/>
    </location>
</feature>
<organism evidence="2 3">
    <name type="scientific">Dactylellina haptotyla (strain CBS 200.50)</name>
    <name type="common">Nematode-trapping fungus</name>
    <name type="synonym">Monacrosporium haptotylum</name>
    <dbReference type="NCBI Taxonomy" id="1284197"/>
    <lineage>
        <taxon>Eukaryota</taxon>
        <taxon>Fungi</taxon>
        <taxon>Dikarya</taxon>
        <taxon>Ascomycota</taxon>
        <taxon>Pezizomycotina</taxon>
        <taxon>Orbiliomycetes</taxon>
        <taxon>Orbiliales</taxon>
        <taxon>Orbiliaceae</taxon>
        <taxon>Dactylellina</taxon>
    </lineage>
</organism>
<keyword evidence="3" id="KW-1185">Reference proteome</keyword>
<protein>
    <submittedName>
        <fullName evidence="2">Uncharacterized protein</fullName>
    </submittedName>
</protein>
<dbReference type="AlphaFoldDB" id="S8CDN9"/>
<dbReference type="Proteomes" id="UP000015100">
    <property type="component" value="Unassembled WGS sequence"/>
</dbReference>
<dbReference type="HOGENOM" id="CLU_912221_0_0_1"/>
<evidence type="ECO:0000313" key="3">
    <source>
        <dbReference type="Proteomes" id="UP000015100"/>
    </source>
</evidence>
<reference evidence="2 3" key="1">
    <citation type="journal article" date="2013" name="PLoS Genet.">
        <title>Genomic mechanisms accounting for the adaptation to parasitism in nematode-trapping fungi.</title>
        <authorList>
            <person name="Meerupati T."/>
            <person name="Andersson K.M."/>
            <person name="Friman E."/>
            <person name="Kumar D."/>
            <person name="Tunlid A."/>
            <person name="Ahren D."/>
        </authorList>
    </citation>
    <scope>NUCLEOTIDE SEQUENCE [LARGE SCALE GENOMIC DNA]</scope>
    <source>
        <strain evidence="2 3">CBS 200.50</strain>
    </source>
</reference>
<gene>
    <name evidence="2" type="ORF">H072_280</name>
</gene>